<dbReference type="Proteomes" id="UP001215598">
    <property type="component" value="Unassembled WGS sequence"/>
</dbReference>
<gene>
    <name evidence="1" type="ORF">B0H16DRAFT_1538162</name>
</gene>
<evidence type="ECO:0000313" key="1">
    <source>
        <dbReference type="EMBL" id="KAJ7757122.1"/>
    </source>
</evidence>
<organism evidence="1 2">
    <name type="scientific">Mycena metata</name>
    <dbReference type="NCBI Taxonomy" id="1033252"/>
    <lineage>
        <taxon>Eukaryota</taxon>
        <taxon>Fungi</taxon>
        <taxon>Dikarya</taxon>
        <taxon>Basidiomycota</taxon>
        <taxon>Agaricomycotina</taxon>
        <taxon>Agaricomycetes</taxon>
        <taxon>Agaricomycetidae</taxon>
        <taxon>Agaricales</taxon>
        <taxon>Marasmiineae</taxon>
        <taxon>Mycenaceae</taxon>
        <taxon>Mycena</taxon>
    </lineage>
</organism>
<dbReference type="EMBL" id="JARKIB010000045">
    <property type="protein sequence ID" value="KAJ7757122.1"/>
    <property type="molecule type" value="Genomic_DNA"/>
</dbReference>
<sequence>MDVASKTAARVLCFLRLLHARRAGLDHLPPGKAVARVAFLCSMSSRNDCWRARSSASWGQARSLTRIDDRKFSMSRRHPLMPDPMAMRWYGVDNA</sequence>
<protein>
    <submittedName>
        <fullName evidence="1">Uncharacterized protein</fullName>
    </submittedName>
</protein>
<reference evidence="1" key="1">
    <citation type="submission" date="2023-03" db="EMBL/GenBank/DDBJ databases">
        <title>Massive genome expansion in bonnet fungi (Mycena s.s.) driven by repeated elements and novel gene families across ecological guilds.</title>
        <authorList>
            <consortium name="Lawrence Berkeley National Laboratory"/>
            <person name="Harder C.B."/>
            <person name="Miyauchi S."/>
            <person name="Viragh M."/>
            <person name="Kuo A."/>
            <person name="Thoen E."/>
            <person name="Andreopoulos B."/>
            <person name="Lu D."/>
            <person name="Skrede I."/>
            <person name="Drula E."/>
            <person name="Henrissat B."/>
            <person name="Morin E."/>
            <person name="Kohler A."/>
            <person name="Barry K."/>
            <person name="LaButti K."/>
            <person name="Morin E."/>
            <person name="Salamov A."/>
            <person name="Lipzen A."/>
            <person name="Mereny Z."/>
            <person name="Hegedus B."/>
            <person name="Baldrian P."/>
            <person name="Stursova M."/>
            <person name="Weitz H."/>
            <person name="Taylor A."/>
            <person name="Grigoriev I.V."/>
            <person name="Nagy L.G."/>
            <person name="Martin F."/>
            <person name="Kauserud H."/>
        </authorList>
    </citation>
    <scope>NUCLEOTIDE SEQUENCE</scope>
    <source>
        <strain evidence="1">CBHHK182m</strain>
    </source>
</reference>
<accession>A0AAD7J4S9</accession>
<keyword evidence="2" id="KW-1185">Reference proteome</keyword>
<evidence type="ECO:0000313" key="2">
    <source>
        <dbReference type="Proteomes" id="UP001215598"/>
    </source>
</evidence>
<comment type="caution">
    <text evidence="1">The sequence shown here is derived from an EMBL/GenBank/DDBJ whole genome shotgun (WGS) entry which is preliminary data.</text>
</comment>
<dbReference type="AlphaFoldDB" id="A0AAD7J4S9"/>
<proteinExistence type="predicted"/>
<name>A0AAD7J4S9_9AGAR</name>